<feature type="non-terminal residue" evidence="2">
    <location>
        <position position="1"/>
    </location>
</feature>
<comment type="caution">
    <text evidence="2">The sequence shown here is derived from an EMBL/GenBank/DDBJ whole genome shotgun (WGS) entry which is preliminary data.</text>
</comment>
<evidence type="ECO:0000313" key="2">
    <source>
        <dbReference type="EMBL" id="RNA05409.1"/>
    </source>
</evidence>
<protein>
    <submittedName>
        <fullName evidence="2">Uncharacterized protein</fullName>
    </submittedName>
</protein>
<keyword evidence="1" id="KW-0812">Transmembrane</keyword>
<dbReference type="AlphaFoldDB" id="A0A3M7Q2L1"/>
<dbReference type="EMBL" id="REGN01007731">
    <property type="protein sequence ID" value="RNA05409.1"/>
    <property type="molecule type" value="Genomic_DNA"/>
</dbReference>
<keyword evidence="1" id="KW-0472">Membrane</keyword>
<reference evidence="2 3" key="1">
    <citation type="journal article" date="2018" name="Sci. Rep.">
        <title>Genomic signatures of local adaptation to the degree of environmental predictability in rotifers.</title>
        <authorList>
            <person name="Franch-Gras L."/>
            <person name="Hahn C."/>
            <person name="Garcia-Roger E.M."/>
            <person name="Carmona M.J."/>
            <person name="Serra M."/>
            <person name="Gomez A."/>
        </authorList>
    </citation>
    <scope>NUCLEOTIDE SEQUENCE [LARGE SCALE GENOMIC DNA]</scope>
    <source>
        <strain evidence="2">HYR1</strain>
    </source>
</reference>
<evidence type="ECO:0000256" key="1">
    <source>
        <dbReference type="SAM" id="Phobius"/>
    </source>
</evidence>
<organism evidence="2 3">
    <name type="scientific">Brachionus plicatilis</name>
    <name type="common">Marine rotifer</name>
    <name type="synonym">Brachionus muelleri</name>
    <dbReference type="NCBI Taxonomy" id="10195"/>
    <lineage>
        <taxon>Eukaryota</taxon>
        <taxon>Metazoa</taxon>
        <taxon>Spiralia</taxon>
        <taxon>Gnathifera</taxon>
        <taxon>Rotifera</taxon>
        <taxon>Eurotatoria</taxon>
        <taxon>Monogononta</taxon>
        <taxon>Pseudotrocha</taxon>
        <taxon>Ploima</taxon>
        <taxon>Brachionidae</taxon>
        <taxon>Brachionus</taxon>
    </lineage>
</organism>
<dbReference type="Proteomes" id="UP000276133">
    <property type="component" value="Unassembled WGS sequence"/>
</dbReference>
<keyword evidence="1" id="KW-1133">Transmembrane helix</keyword>
<keyword evidence="3" id="KW-1185">Reference proteome</keyword>
<evidence type="ECO:0000313" key="3">
    <source>
        <dbReference type="Proteomes" id="UP000276133"/>
    </source>
</evidence>
<feature type="transmembrane region" description="Helical" evidence="1">
    <location>
        <begin position="6"/>
        <end position="34"/>
    </location>
</feature>
<gene>
    <name evidence="2" type="ORF">BpHYR1_043727</name>
</gene>
<name>A0A3M7Q2L1_BRAPC</name>
<proteinExistence type="predicted"/>
<sequence>SIKKNYIYVFFCFIVTFFYHILPFFTKIYLVLFYTFRLIKQVFLEISFLNTSTKSDNPLYIYVVFYIKIYPNRPPCSYTDNSPK</sequence>
<accession>A0A3M7Q2L1</accession>